<dbReference type="Pfam" id="PF01168">
    <property type="entry name" value="Ala_racemase_N"/>
    <property type="match status" value="1"/>
</dbReference>
<reference evidence="6" key="1">
    <citation type="submission" date="2017-04" db="EMBL/GenBank/DDBJ databases">
        <authorList>
            <person name="Varghese N."/>
            <person name="Submissions S."/>
        </authorList>
    </citation>
    <scope>NUCLEOTIDE SEQUENCE [LARGE SCALE GENOMIC DNA]</scope>
    <source>
        <strain evidence="6">DSM 16537</strain>
    </source>
</reference>
<keyword evidence="2" id="KW-0663">Pyridoxal phosphate</keyword>
<keyword evidence="3" id="KW-0413">Isomerase</keyword>
<dbReference type="InterPro" id="IPR000821">
    <property type="entry name" value="Ala_racemase"/>
</dbReference>
<dbReference type="Gene3D" id="3.20.20.10">
    <property type="entry name" value="Alanine racemase"/>
    <property type="match status" value="1"/>
</dbReference>
<dbReference type="GO" id="GO:0008784">
    <property type="term" value="F:alanine racemase activity"/>
    <property type="evidence" value="ECO:0007669"/>
    <property type="project" value="TreeGrafter"/>
</dbReference>
<evidence type="ECO:0000256" key="1">
    <source>
        <dbReference type="ARBA" id="ARBA00001933"/>
    </source>
</evidence>
<proteinExistence type="predicted"/>
<dbReference type="OrthoDB" id="504078at2"/>
<evidence type="ECO:0000256" key="3">
    <source>
        <dbReference type="ARBA" id="ARBA00023235"/>
    </source>
</evidence>
<comment type="cofactor">
    <cofactor evidence="1">
        <name>pyridoxal 5'-phosphate</name>
        <dbReference type="ChEBI" id="CHEBI:597326"/>
    </cofactor>
</comment>
<dbReference type="CDD" id="cd06815">
    <property type="entry name" value="PLPDE_III_AR_like_1"/>
    <property type="match status" value="1"/>
</dbReference>
<sequence length="357" mass="40149">MAYLTLNRTKLRDNFQLLKEMFEKSDISWGVVSKLLCGNRKFLEELINLGVKEIHDSRISNLAKIKEINPEIQTVYIKPVSKRNIAKMVKYADVSLNSELTTIKWISEEAVKQGKTHKIIIMVETGDLREGVMGDYLLDFYAKIFELPNIEIIGLGTNLNCLNGVMPSTDKLIQLSLYKQIIELKFNKKIPWVSAGTSVTIPLMLNKQLPKGINHFRVGETLYFGVDLFEEKIIDGMHGDVFELNAEIIEMQEKPLLPSGTLAANPQGEIIEIDQQLYGKSSFRAILDIGLLDVDPKYLIPEDGEFEILGASSDMLILNLGTNPKGYKVGDVIKFNLKYMGALGILNSSYVDKVISD</sequence>
<gene>
    <name evidence="5" type="ORF">SAMN00777080_2247</name>
</gene>
<dbReference type="PANTHER" id="PTHR30511">
    <property type="entry name" value="ALANINE RACEMASE"/>
    <property type="match status" value="1"/>
</dbReference>
<evidence type="ECO:0000313" key="6">
    <source>
        <dbReference type="Proteomes" id="UP000192333"/>
    </source>
</evidence>
<evidence type="ECO:0000259" key="4">
    <source>
        <dbReference type="Pfam" id="PF01168"/>
    </source>
</evidence>
<accession>A0A1W2H4V2</accession>
<dbReference type="GO" id="GO:0005829">
    <property type="term" value="C:cytosol"/>
    <property type="evidence" value="ECO:0007669"/>
    <property type="project" value="TreeGrafter"/>
</dbReference>
<dbReference type="EMBL" id="LT838813">
    <property type="protein sequence ID" value="SMD43642.1"/>
    <property type="molecule type" value="Genomic_DNA"/>
</dbReference>
<dbReference type="InterPro" id="IPR029066">
    <property type="entry name" value="PLP-binding_barrel"/>
</dbReference>
<dbReference type="InterPro" id="IPR001608">
    <property type="entry name" value="Ala_racemase_N"/>
</dbReference>
<dbReference type="Proteomes" id="UP000192333">
    <property type="component" value="Chromosome I"/>
</dbReference>
<dbReference type="GO" id="GO:0030170">
    <property type="term" value="F:pyridoxal phosphate binding"/>
    <property type="evidence" value="ECO:0007669"/>
    <property type="project" value="TreeGrafter"/>
</dbReference>
<dbReference type="PANTHER" id="PTHR30511:SF3">
    <property type="entry name" value="LYSINE RACEMASE"/>
    <property type="match status" value="1"/>
</dbReference>
<feature type="domain" description="Alanine racemase N-terminal" evidence="4">
    <location>
        <begin position="7"/>
        <end position="224"/>
    </location>
</feature>
<dbReference type="STRING" id="758820.SAMN00777080_2247"/>
<keyword evidence="6" id="KW-1185">Reference proteome</keyword>
<dbReference type="RefSeq" id="WP_084120519.1">
    <property type="nucleotide sequence ID" value="NZ_LT838813.1"/>
</dbReference>
<name>A0A1W2H4V2_9BACT</name>
<evidence type="ECO:0000313" key="5">
    <source>
        <dbReference type="EMBL" id="SMD43642.1"/>
    </source>
</evidence>
<evidence type="ECO:0000256" key="2">
    <source>
        <dbReference type="ARBA" id="ARBA00022898"/>
    </source>
</evidence>
<organism evidence="5 6">
    <name type="scientific">Aquiflexum balticum DSM 16537</name>
    <dbReference type="NCBI Taxonomy" id="758820"/>
    <lineage>
        <taxon>Bacteria</taxon>
        <taxon>Pseudomonadati</taxon>
        <taxon>Bacteroidota</taxon>
        <taxon>Cytophagia</taxon>
        <taxon>Cytophagales</taxon>
        <taxon>Cyclobacteriaceae</taxon>
        <taxon>Aquiflexum</taxon>
    </lineage>
</organism>
<dbReference type="AlphaFoldDB" id="A0A1W2H4V2"/>
<dbReference type="SUPFAM" id="SSF51419">
    <property type="entry name" value="PLP-binding barrel"/>
    <property type="match status" value="1"/>
</dbReference>
<protein>
    <submittedName>
        <fullName evidence="5">Predicted amino acid racemase</fullName>
    </submittedName>
</protein>